<evidence type="ECO:0000313" key="2">
    <source>
        <dbReference type="Proteomes" id="UP001189619"/>
    </source>
</evidence>
<dbReference type="Proteomes" id="UP001189619">
    <property type="component" value="Chromosome"/>
</dbReference>
<dbReference type="RefSeq" id="WP_304415363.1">
    <property type="nucleotide sequence ID" value="NZ_OY569118.1"/>
</dbReference>
<evidence type="ECO:0000313" key="1">
    <source>
        <dbReference type="EMBL" id="CAJ1002253.1"/>
    </source>
</evidence>
<name>A0AA48RH01_9BACL</name>
<accession>A0AA48RH01</accession>
<organism evidence="1 2">
    <name type="scientific">Brevibacillus aydinogluensis</name>
    <dbReference type="NCBI Taxonomy" id="927786"/>
    <lineage>
        <taxon>Bacteria</taxon>
        <taxon>Bacillati</taxon>
        <taxon>Bacillota</taxon>
        <taxon>Bacilli</taxon>
        <taxon>Bacillales</taxon>
        <taxon>Paenibacillaceae</taxon>
        <taxon>Brevibacillus</taxon>
    </lineage>
</organism>
<proteinExistence type="predicted"/>
<protein>
    <submittedName>
        <fullName evidence="1">Uncharacterized protein</fullName>
    </submittedName>
</protein>
<dbReference type="AlphaFoldDB" id="A0AA48RH01"/>
<keyword evidence="2" id="KW-1185">Reference proteome</keyword>
<dbReference type="KEGG" id="bayd:BSPP4475_08000"/>
<reference evidence="1" key="1">
    <citation type="submission" date="2023-07" db="EMBL/GenBank/DDBJ databases">
        <authorList>
            <person name="Ivanov I."/>
            <person name="Teneva D."/>
            <person name="Stoikov I."/>
        </authorList>
    </citation>
    <scope>NUCLEOTIDE SEQUENCE</scope>
    <source>
        <strain evidence="1">4475</strain>
    </source>
</reference>
<gene>
    <name evidence="1" type="ORF">BSPP4475_08000</name>
</gene>
<sequence length="165" mass="18105">MNPKNYALAQAKLNKYISAYKYHDPDKTVAPGTIATWDVIYHIVDIPKYKTAVVLYQFDNQPGMVYYAQFRSDRTHIDKYVVKMNRKKYTTTINGKKVEVETIAKDTRTGKVAAIAMIGGATLIVIGTIAEDIFTAGTGIADDPVSFAAAGGLLQNAITILRTAP</sequence>
<dbReference type="EMBL" id="OY569118">
    <property type="protein sequence ID" value="CAJ1002253.1"/>
    <property type="molecule type" value="Genomic_DNA"/>
</dbReference>